<sequence length="190" mass="19289">MACSHLRARAILIALVTLLCTSPVQATPPEPALPDTGPIAQQTPQQTPQPGTAPPNALPPGSTRPAPPRPDAPTDAGDTPAPYGTDTADAADAAMPGQRTQPHVPGQPRPDRSTDAGDAADDDTDRFSLSEVLGGRLADAGAPDAGDAPDARVAGCQSEGAQGSPWAISVVLLGFMVLHAAGLLGRRHVR</sequence>
<keyword evidence="2" id="KW-1133">Transmembrane helix</keyword>
<accession>A0ABY0CTT4</accession>
<dbReference type="EMBL" id="SADD01000003">
    <property type="protein sequence ID" value="RVU45734.1"/>
    <property type="molecule type" value="Genomic_DNA"/>
</dbReference>
<feature type="transmembrane region" description="Helical" evidence="2">
    <location>
        <begin position="166"/>
        <end position="185"/>
    </location>
</feature>
<feature type="compositionally biased region" description="Low complexity" evidence="1">
    <location>
        <begin position="36"/>
        <end position="50"/>
    </location>
</feature>
<feature type="chain" id="PRO_5046878351" evidence="3">
    <location>
        <begin position="27"/>
        <end position="190"/>
    </location>
</feature>
<evidence type="ECO:0000256" key="1">
    <source>
        <dbReference type="SAM" id="MobiDB-lite"/>
    </source>
</evidence>
<evidence type="ECO:0000256" key="3">
    <source>
        <dbReference type="SAM" id="SignalP"/>
    </source>
</evidence>
<feature type="compositionally biased region" description="Low complexity" evidence="1">
    <location>
        <begin position="73"/>
        <end position="96"/>
    </location>
</feature>
<feature type="signal peptide" evidence="3">
    <location>
        <begin position="1"/>
        <end position="26"/>
    </location>
</feature>
<dbReference type="RefSeq" id="WP_115606217.1">
    <property type="nucleotide sequence ID" value="NZ_SADD01000003.1"/>
</dbReference>
<keyword evidence="5" id="KW-1185">Reference proteome</keyword>
<dbReference type="Proteomes" id="UP000282926">
    <property type="component" value="Unassembled WGS sequence"/>
</dbReference>
<proteinExistence type="predicted"/>
<feature type="region of interest" description="Disordered" evidence="1">
    <location>
        <begin position="27"/>
        <end position="160"/>
    </location>
</feature>
<evidence type="ECO:0000256" key="2">
    <source>
        <dbReference type="SAM" id="Phobius"/>
    </source>
</evidence>
<organism evidence="4 5">
    <name type="scientific">Lujinxingia sediminis</name>
    <dbReference type="NCBI Taxonomy" id="2480984"/>
    <lineage>
        <taxon>Bacteria</taxon>
        <taxon>Deltaproteobacteria</taxon>
        <taxon>Bradymonadales</taxon>
        <taxon>Lujinxingiaceae</taxon>
        <taxon>Lujinxingia</taxon>
    </lineage>
</organism>
<evidence type="ECO:0000313" key="4">
    <source>
        <dbReference type="EMBL" id="RVU45734.1"/>
    </source>
</evidence>
<evidence type="ECO:0000313" key="5">
    <source>
        <dbReference type="Proteomes" id="UP000282926"/>
    </source>
</evidence>
<name>A0ABY0CTT4_9DELT</name>
<reference evidence="4 5" key="1">
    <citation type="submission" date="2019-01" db="EMBL/GenBank/DDBJ databases">
        <title>Lujinxingia litoralis gen. nov., sp. nov. and Lujinxingia sediminis gen. nov., sp. nov., new members in the order Bradymonadales, isolated from coastal sediment.</title>
        <authorList>
            <person name="Li C.-M."/>
        </authorList>
    </citation>
    <scope>NUCLEOTIDE SEQUENCE [LARGE SCALE GENOMIC DNA]</scope>
    <source>
        <strain evidence="4 5">SEH01</strain>
    </source>
</reference>
<feature type="compositionally biased region" description="Low complexity" evidence="1">
    <location>
        <begin position="133"/>
        <end position="152"/>
    </location>
</feature>
<comment type="caution">
    <text evidence="4">The sequence shown here is derived from an EMBL/GenBank/DDBJ whole genome shotgun (WGS) entry which is preliminary data.</text>
</comment>
<keyword evidence="2" id="KW-0472">Membrane</keyword>
<keyword evidence="3" id="KW-0732">Signal</keyword>
<keyword evidence="2" id="KW-0812">Transmembrane</keyword>
<gene>
    <name evidence="4" type="ORF">EA187_08180</name>
</gene>
<protein>
    <submittedName>
        <fullName evidence="4">Uncharacterized protein</fullName>
    </submittedName>
</protein>